<dbReference type="GO" id="GO:0005829">
    <property type="term" value="C:cytosol"/>
    <property type="evidence" value="ECO:0007669"/>
    <property type="project" value="TreeGrafter"/>
</dbReference>
<gene>
    <name evidence="2" type="ORF">HXM94_00240</name>
</gene>
<evidence type="ECO:0000313" key="3">
    <source>
        <dbReference type="Proteomes" id="UP000758611"/>
    </source>
</evidence>
<dbReference type="GO" id="GO:0008408">
    <property type="term" value="F:3'-5' exonuclease activity"/>
    <property type="evidence" value="ECO:0007669"/>
    <property type="project" value="TreeGrafter"/>
</dbReference>
<evidence type="ECO:0000313" key="2">
    <source>
        <dbReference type="EMBL" id="MBF1306216.1"/>
    </source>
</evidence>
<sequence length="379" mass="42615">MNELTNWVDRLEEAIPTLKDEPGHFIINPLSALKLADWCERFKKLEEKNRKLNHGESLFAVFDLETTGFHSAEQFADGIGGITDIGVSLLKNGIYQGNEVLEDGTQLEGENPFEFDSLCNPGVFIPDNVVELTGITNEMVSVARPQKDVLKDFRQFTKGAILVGHNIGDDQFCTRGFDVKRVYGPIAEKQFGDSISDLLANSIDTLPLFTNLISGVSHTNEEFGKRLGFKLVGAHRAIPDVRVNALCFSKLVPILLDTPVEELREHANKLLEKGEHIVTHIQVGAEVVNGELKQWGEFGIKLDPEHLKLPGRKRTIIIRYDFDADQFVFEETELKDRVISPDELADYLKPKDLERQSCILRGVSSFDSILEQLKKPVEF</sequence>
<evidence type="ECO:0000259" key="1">
    <source>
        <dbReference type="SMART" id="SM00479"/>
    </source>
</evidence>
<dbReference type="InterPro" id="IPR012337">
    <property type="entry name" value="RNaseH-like_sf"/>
</dbReference>
<dbReference type="SUPFAM" id="SSF53098">
    <property type="entry name" value="Ribonuclease H-like"/>
    <property type="match status" value="1"/>
</dbReference>
<dbReference type="InterPro" id="IPR013520">
    <property type="entry name" value="Ribonucl_H"/>
</dbReference>
<dbReference type="PANTHER" id="PTHR30231">
    <property type="entry name" value="DNA POLYMERASE III SUBUNIT EPSILON"/>
    <property type="match status" value="1"/>
</dbReference>
<dbReference type="RefSeq" id="WP_278476631.1">
    <property type="nucleotide sequence ID" value="NZ_JABZRE010000001.1"/>
</dbReference>
<name>A0A930H2X3_9FIRM</name>
<comment type="caution">
    <text evidence="2">The sequence shown here is derived from an EMBL/GenBank/DDBJ whole genome shotgun (WGS) entry which is preliminary data.</text>
</comment>
<protein>
    <submittedName>
        <fullName evidence="2">3'-5' exonuclease</fullName>
    </submittedName>
</protein>
<dbReference type="EMBL" id="JABZRE010000001">
    <property type="protein sequence ID" value="MBF1306216.1"/>
    <property type="molecule type" value="Genomic_DNA"/>
</dbReference>
<proteinExistence type="predicted"/>
<dbReference type="Proteomes" id="UP000758611">
    <property type="component" value="Unassembled WGS sequence"/>
</dbReference>
<accession>A0A930H2X3</accession>
<dbReference type="GO" id="GO:0045004">
    <property type="term" value="P:DNA replication proofreading"/>
    <property type="evidence" value="ECO:0007669"/>
    <property type="project" value="TreeGrafter"/>
</dbReference>
<keyword evidence="2" id="KW-0378">Hydrolase</keyword>
<dbReference type="InterPro" id="IPR036397">
    <property type="entry name" value="RNaseH_sf"/>
</dbReference>
<keyword evidence="2" id="KW-0540">Nuclease</keyword>
<keyword evidence="2" id="KW-0269">Exonuclease</keyword>
<dbReference type="Gene3D" id="3.30.420.10">
    <property type="entry name" value="Ribonuclease H-like superfamily/Ribonuclease H"/>
    <property type="match status" value="1"/>
</dbReference>
<dbReference type="SMART" id="SM00479">
    <property type="entry name" value="EXOIII"/>
    <property type="match status" value="1"/>
</dbReference>
<dbReference type="GO" id="GO:0003676">
    <property type="term" value="F:nucleic acid binding"/>
    <property type="evidence" value="ECO:0007669"/>
    <property type="project" value="InterPro"/>
</dbReference>
<dbReference type="PANTHER" id="PTHR30231:SF41">
    <property type="entry name" value="DNA POLYMERASE III SUBUNIT EPSILON"/>
    <property type="match status" value="1"/>
</dbReference>
<feature type="domain" description="Exonuclease" evidence="1">
    <location>
        <begin position="58"/>
        <end position="257"/>
    </location>
</feature>
<organism evidence="2 3">
    <name type="scientific">Parvimonas micra</name>
    <dbReference type="NCBI Taxonomy" id="33033"/>
    <lineage>
        <taxon>Bacteria</taxon>
        <taxon>Bacillati</taxon>
        <taxon>Bacillota</taxon>
        <taxon>Tissierellia</taxon>
        <taxon>Tissierellales</taxon>
        <taxon>Peptoniphilaceae</taxon>
        <taxon>Parvimonas</taxon>
    </lineage>
</organism>
<dbReference type="Pfam" id="PF00929">
    <property type="entry name" value="RNase_T"/>
    <property type="match status" value="1"/>
</dbReference>
<reference evidence="2" key="1">
    <citation type="submission" date="2020-04" db="EMBL/GenBank/DDBJ databases">
        <title>Deep metagenomics examines the oral microbiome during advanced dental caries in children, revealing novel taxa and co-occurrences with host molecules.</title>
        <authorList>
            <person name="Baker J.L."/>
            <person name="Morton J.T."/>
            <person name="Dinis M."/>
            <person name="Alvarez R."/>
            <person name="Tran N.C."/>
            <person name="Knight R."/>
            <person name="Edlund A."/>
        </authorList>
    </citation>
    <scope>NUCLEOTIDE SEQUENCE</scope>
    <source>
        <strain evidence="2">JCVI_23_bin.11</strain>
    </source>
</reference>
<dbReference type="CDD" id="cd06127">
    <property type="entry name" value="DEDDh"/>
    <property type="match status" value="1"/>
</dbReference>
<dbReference type="AlphaFoldDB" id="A0A930H2X3"/>